<accession>A0AAN9FK95</accession>
<keyword evidence="2" id="KW-1185">Reference proteome</keyword>
<sequence length="68" mass="8003">MLYSYVISLFTHIFSEHIYDDDDYAPCNCAFMITLFNIVTRQHKYTLNNIHTHTKVKGEAIFLVTSEQ</sequence>
<evidence type="ECO:0000313" key="1">
    <source>
        <dbReference type="EMBL" id="KAK7276756.1"/>
    </source>
</evidence>
<dbReference type="AlphaFoldDB" id="A0AAN9FK95"/>
<gene>
    <name evidence="1" type="ORF">RIF29_17902</name>
</gene>
<reference evidence="1 2" key="1">
    <citation type="submission" date="2024-01" db="EMBL/GenBank/DDBJ databases">
        <title>The genomes of 5 underutilized Papilionoideae crops provide insights into root nodulation and disease resistanc.</title>
        <authorList>
            <person name="Yuan L."/>
        </authorList>
    </citation>
    <scope>NUCLEOTIDE SEQUENCE [LARGE SCALE GENOMIC DNA]</scope>
    <source>
        <strain evidence="1">ZHUSHIDOU_FW_LH</strain>
        <tissue evidence="1">Leaf</tissue>
    </source>
</reference>
<name>A0AAN9FK95_CROPI</name>
<dbReference type="EMBL" id="JAYWIO010000003">
    <property type="protein sequence ID" value="KAK7276756.1"/>
    <property type="molecule type" value="Genomic_DNA"/>
</dbReference>
<organism evidence="1 2">
    <name type="scientific">Crotalaria pallida</name>
    <name type="common">Smooth rattlebox</name>
    <name type="synonym">Crotalaria striata</name>
    <dbReference type="NCBI Taxonomy" id="3830"/>
    <lineage>
        <taxon>Eukaryota</taxon>
        <taxon>Viridiplantae</taxon>
        <taxon>Streptophyta</taxon>
        <taxon>Embryophyta</taxon>
        <taxon>Tracheophyta</taxon>
        <taxon>Spermatophyta</taxon>
        <taxon>Magnoliopsida</taxon>
        <taxon>eudicotyledons</taxon>
        <taxon>Gunneridae</taxon>
        <taxon>Pentapetalae</taxon>
        <taxon>rosids</taxon>
        <taxon>fabids</taxon>
        <taxon>Fabales</taxon>
        <taxon>Fabaceae</taxon>
        <taxon>Papilionoideae</taxon>
        <taxon>50 kb inversion clade</taxon>
        <taxon>genistoids sensu lato</taxon>
        <taxon>core genistoids</taxon>
        <taxon>Crotalarieae</taxon>
        <taxon>Crotalaria</taxon>
    </lineage>
</organism>
<comment type="caution">
    <text evidence="1">The sequence shown here is derived from an EMBL/GenBank/DDBJ whole genome shotgun (WGS) entry which is preliminary data.</text>
</comment>
<evidence type="ECO:0000313" key="2">
    <source>
        <dbReference type="Proteomes" id="UP001372338"/>
    </source>
</evidence>
<dbReference type="Proteomes" id="UP001372338">
    <property type="component" value="Unassembled WGS sequence"/>
</dbReference>
<protein>
    <submittedName>
        <fullName evidence="1">Uncharacterized protein</fullName>
    </submittedName>
</protein>
<proteinExistence type="predicted"/>